<proteinExistence type="predicted"/>
<organism evidence="2">
    <name type="scientific">freshwater metagenome</name>
    <dbReference type="NCBI Taxonomy" id="449393"/>
    <lineage>
        <taxon>unclassified sequences</taxon>
        <taxon>metagenomes</taxon>
        <taxon>ecological metagenomes</taxon>
    </lineage>
</organism>
<protein>
    <submittedName>
        <fullName evidence="2">Unannotated protein</fullName>
    </submittedName>
</protein>
<dbReference type="EMBL" id="CAEZXN010000019">
    <property type="protein sequence ID" value="CAB4697334.1"/>
    <property type="molecule type" value="Genomic_DNA"/>
</dbReference>
<accession>A0A6J7B5V1</accession>
<gene>
    <name evidence="1" type="ORF">UFOPK2423_00954</name>
    <name evidence="2" type="ORF">UFOPK3266_00180</name>
</gene>
<evidence type="ECO:0000313" key="1">
    <source>
        <dbReference type="EMBL" id="CAB4697334.1"/>
    </source>
</evidence>
<dbReference type="EMBL" id="CAFBAA010000003">
    <property type="protein sequence ID" value="CAB4840682.1"/>
    <property type="molecule type" value="Genomic_DNA"/>
</dbReference>
<dbReference type="AlphaFoldDB" id="A0A6J7B5V1"/>
<name>A0A6J7B5V1_9ZZZZ</name>
<sequence>MTEIETTEALVLVIFKIEHIPGVDTVAEIFPVIVDDEFVLSIAENCAPFEPLSVMRPAIVVTMRVAITDGIAALSRGLTRVKLLSTGLAGANFASPDCVATTVQRTGSGAKALRKA</sequence>
<evidence type="ECO:0000313" key="2">
    <source>
        <dbReference type="EMBL" id="CAB4840682.1"/>
    </source>
</evidence>
<reference evidence="2" key="1">
    <citation type="submission" date="2020-05" db="EMBL/GenBank/DDBJ databases">
        <authorList>
            <person name="Chiriac C."/>
            <person name="Salcher M."/>
            <person name="Ghai R."/>
            <person name="Kavagutti S V."/>
        </authorList>
    </citation>
    <scope>NUCLEOTIDE SEQUENCE</scope>
</reference>